<name>A0A1C7MFJ7_GRIFR</name>
<feature type="transmembrane region" description="Helical" evidence="2">
    <location>
        <begin position="147"/>
        <end position="170"/>
    </location>
</feature>
<dbReference type="EMBL" id="LUGG01000004">
    <property type="protein sequence ID" value="OBZ75640.1"/>
    <property type="molecule type" value="Genomic_DNA"/>
</dbReference>
<evidence type="ECO:0000256" key="1">
    <source>
        <dbReference type="SAM" id="MobiDB-lite"/>
    </source>
</evidence>
<keyword evidence="2" id="KW-1133">Transmembrane helix</keyword>
<accession>A0A1C7MFJ7</accession>
<evidence type="ECO:0000313" key="4">
    <source>
        <dbReference type="Proteomes" id="UP000092993"/>
    </source>
</evidence>
<feature type="region of interest" description="Disordered" evidence="1">
    <location>
        <begin position="82"/>
        <end position="101"/>
    </location>
</feature>
<dbReference type="Proteomes" id="UP000092993">
    <property type="component" value="Unassembled WGS sequence"/>
</dbReference>
<comment type="caution">
    <text evidence="3">The sequence shown here is derived from an EMBL/GenBank/DDBJ whole genome shotgun (WGS) entry which is preliminary data.</text>
</comment>
<keyword evidence="2" id="KW-0812">Transmembrane</keyword>
<evidence type="ECO:0000256" key="2">
    <source>
        <dbReference type="SAM" id="Phobius"/>
    </source>
</evidence>
<gene>
    <name evidence="3" type="ORF">A0H81_04455</name>
</gene>
<feature type="compositionally biased region" description="Basic and acidic residues" evidence="1">
    <location>
        <begin position="217"/>
        <end position="226"/>
    </location>
</feature>
<organism evidence="3 4">
    <name type="scientific">Grifola frondosa</name>
    <name type="common">Maitake</name>
    <name type="synonym">Polyporus frondosus</name>
    <dbReference type="NCBI Taxonomy" id="5627"/>
    <lineage>
        <taxon>Eukaryota</taxon>
        <taxon>Fungi</taxon>
        <taxon>Dikarya</taxon>
        <taxon>Basidiomycota</taxon>
        <taxon>Agaricomycotina</taxon>
        <taxon>Agaricomycetes</taxon>
        <taxon>Polyporales</taxon>
        <taxon>Grifolaceae</taxon>
        <taxon>Grifola</taxon>
    </lineage>
</organism>
<feature type="region of interest" description="Disordered" evidence="1">
    <location>
        <begin position="179"/>
        <end position="226"/>
    </location>
</feature>
<keyword evidence="2" id="KW-0472">Membrane</keyword>
<dbReference type="AlphaFoldDB" id="A0A1C7MFJ7"/>
<sequence>MVLLSEPPGVDSVQLLRLDSHGDELHLSPILVRNVAPTCSTSLCNAAISQNVSSITSSAQTTFTAAAAIPSITPYSRIHTHRPTALIPPRPRNPDITSDFSPSPGVTAASSLFPVLPSLSSVPSSSVLPSTSLPSSSSLASHDHTGAIVGGVIGGCAALVIVIFSAILLADTCATGTQHPPPSSWPLLQPRARPPATATFRSHARRRSRTTSYLLRSHGEATRPRI</sequence>
<evidence type="ECO:0000313" key="3">
    <source>
        <dbReference type="EMBL" id="OBZ75640.1"/>
    </source>
</evidence>
<protein>
    <submittedName>
        <fullName evidence="3">Uncharacterized protein</fullName>
    </submittedName>
</protein>
<proteinExistence type="predicted"/>
<reference evidence="3 4" key="1">
    <citation type="submission" date="2016-03" db="EMBL/GenBank/DDBJ databases">
        <title>Whole genome sequencing of Grifola frondosa 9006-11.</title>
        <authorList>
            <person name="Min B."/>
            <person name="Park H."/>
            <person name="Kim J.-G."/>
            <person name="Cho H."/>
            <person name="Oh Y.-L."/>
            <person name="Kong W.-S."/>
            <person name="Choi I.-G."/>
        </authorList>
    </citation>
    <scope>NUCLEOTIDE SEQUENCE [LARGE SCALE GENOMIC DNA]</scope>
    <source>
        <strain evidence="3 4">9006-11</strain>
    </source>
</reference>
<keyword evidence="4" id="KW-1185">Reference proteome</keyword>